<dbReference type="EC" id="2.4.1.-" evidence="16"/>
<evidence type="ECO:0000256" key="6">
    <source>
        <dbReference type="ARBA" id="ARBA00022679"/>
    </source>
</evidence>
<evidence type="ECO:0000256" key="7">
    <source>
        <dbReference type="ARBA" id="ARBA00022692"/>
    </source>
</evidence>
<dbReference type="Proteomes" id="UP001634394">
    <property type="component" value="Unassembled WGS sequence"/>
</dbReference>
<dbReference type="GO" id="GO:0030246">
    <property type="term" value="F:carbohydrate binding"/>
    <property type="evidence" value="ECO:0007669"/>
    <property type="project" value="UniProtKB-KW"/>
</dbReference>
<dbReference type="GO" id="GO:0046872">
    <property type="term" value="F:metal ion binding"/>
    <property type="evidence" value="ECO:0007669"/>
    <property type="project" value="UniProtKB-KW"/>
</dbReference>
<dbReference type="SMART" id="SM00458">
    <property type="entry name" value="RICIN"/>
    <property type="match status" value="1"/>
</dbReference>
<organism evidence="18 19">
    <name type="scientific">Sinanodonta woodiana</name>
    <name type="common">Chinese pond mussel</name>
    <name type="synonym">Anodonta woodiana</name>
    <dbReference type="NCBI Taxonomy" id="1069815"/>
    <lineage>
        <taxon>Eukaryota</taxon>
        <taxon>Metazoa</taxon>
        <taxon>Spiralia</taxon>
        <taxon>Lophotrochozoa</taxon>
        <taxon>Mollusca</taxon>
        <taxon>Bivalvia</taxon>
        <taxon>Autobranchia</taxon>
        <taxon>Heteroconchia</taxon>
        <taxon>Palaeoheterodonta</taxon>
        <taxon>Unionida</taxon>
        <taxon>Unionoidea</taxon>
        <taxon>Unionidae</taxon>
        <taxon>Unioninae</taxon>
        <taxon>Sinanodonta</taxon>
    </lineage>
</organism>
<dbReference type="EMBL" id="JBJQND010000019">
    <property type="protein sequence ID" value="KAL3832577.1"/>
    <property type="molecule type" value="Genomic_DNA"/>
</dbReference>
<evidence type="ECO:0000259" key="17">
    <source>
        <dbReference type="SMART" id="SM00458"/>
    </source>
</evidence>
<comment type="subcellular location">
    <subcellularLocation>
        <location evidence="2 16">Golgi apparatus membrane</location>
        <topology evidence="2 16">Single-pass type II membrane protein</topology>
    </subcellularLocation>
</comment>
<keyword evidence="14 16" id="KW-1015">Disulfide bond</keyword>
<dbReference type="InterPro" id="IPR000772">
    <property type="entry name" value="Ricin_B_lectin"/>
</dbReference>
<dbReference type="Pfam" id="PF00535">
    <property type="entry name" value="Glycos_transf_2"/>
    <property type="match status" value="1"/>
</dbReference>
<dbReference type="SUPFAM" id="SSF53448">
    <property type="entry name" value="Nucleotide-diphospho-sugar transferases"/>
    <property type="match status" value="1"/>
</dbReference>
<dbReference type="SUPFAM" id="SSF50370">
    <property type="entry name" value="Ricin B-like lectins"/>
    <property type="match status" value="1"/>
</dbReference>
<keyword evidence="8" id="KW-0479">Metal-binding</keyword>
<evidence type="ECO:0000256" key="1">
    <source>
        <dbReference type="ARBA" id="ARBA00001936"/>
    </source>
</evidence>
<dbReference type="CDD" id="cd23462">
    <property type="entry name" value="beta-trefoil_Ricin_Pgant9-like"/>
    <property type="match status" value="1"/>
</dbReference>
<dbReference type="GO" id="GO:0006493">
    <property type="term" value="P:protein O-linked glycosylation"/>
    <property type="evidence" value="ECO:0007669"/>
    <property type="project" value="UniProtKB-ARBA"/>
</dbReference>
<comment type="caution">
    <text evidence="18">The sequence shown here is derived from an EMBL/GenBank/DDBJ whole genome shotgun (WGS) entry which is preliminary data.</text>
</comment>
<evidence type="ECO:0000256" key="5">
    <source>
        <dbReference type="ARBA" id="ARBA00022676"/>
    </source>
</evidence>
<dbReference type="GO" id="GO:0000139">
    <property type="term" value="C:Golgi membrane"/>
    <property type="evidence" value="ECO:0007669"/>
    <property type="project" value="UniProtKB-SubCell"/>
</dbReference>
<evidence type="ECO:0000256" key="8">
    <source>
        <dbReference type="ARBA" id="ARBA00022723"/>
    </source>
</evidence>
<dbReference type="InterPro" id="IPR029044">
    <property type="entry name" value="Nucleotide-diphossugar_trans"/>
</dbReference>
<evidence type="ECO:0000256" key="10">
    <source>
        <dbReference type="ARBA" id="ARBA00022968"/>
    </source>
</evidence>
<dbReference type="Gene3D" id="2.80.10.50">
    <property type="match status" value="1"/>
</dbReference>
<gene>
    <name evidence="18" type="ORF">ACJMK2_024210</name>
</gene>
<keyword evidence="19" id="KW-1185">Reference proteome</keyword>
<dbReference type="GO" id="GO:0016757">
    <property type="term" value="F:glycosyltransferase activity"/>
    <property type="evidence" value="ECO:0007669"/>
    <property type="project" value="UniProtKB-KW"/>
</dbReference>
<comment type="cofactor">
    <cofactor evidence="1 16">
        <name>Mn(2+)</name>
        <dbReference type="ChEBI" id="CHEBI:29035"/>
    </cofactor>
</comment>
<accession>A0ABD3T6N9</accession>
<dbReference type="FunFam" id="3.90.550.10:FF:000021">
    <property type="entry name" value="Polypeptide N-acetylgalactosaminyltransferase"/>
    <property type="match status" value="1"/>
</dbReference>
<evidence type="ECO:0000256" key="13">
    <source>
        <dbReference type="ARBA" id="ARBA00023136"/>
    </source>
</evidence>
<dbReference type="InterPro" id="IPR045885">
    <property type="entry name" value="GalNAc-T"/>
</dbReference>
<evidence type="ECO:0000256" key="15">
    <source>
        <dbReference type="ARBA" id="ARBA00023211"/>
    </source>
</evidence>
<dbReference type="Gene3D" id="3.90.550.10">
    <property type="entry name" value="Spore Coat Polysaccharide Biosynthesis Protein SpsA, Chain A"/>
    <property type="match status" value="1"/>
</dbReference>
<keyword evidence="10" id="KW-0735">Signal-anchor</keyword>
<evidence type="ECO:0000256" key="11">
    <source>
        <dbReference type="ARBA" id="ARBA00022989"/>
    </source>
</evidence>
<dbReference type="PANTHER" id="PTHR11675:SF131">
    <property type="entry name" value="POLYPEPTIDE N-ACETYLGALACTOSAMINYLTRANSFERASE 9-RELATED"/>
    <property type="match status" value="1"/>
</dbReference>
<evidence type="ECO:0000313" key="18">
    <source>
        <dbReference type="EMBL" id="KAL3832577.1"/>
    </source>
</evidence>
<dbReference type="PROSITE" id="PS50231">
    <property type="entry name" value="RICIN_B_LECTIN"/>
    <property type="match status" value="1"/>
</dbReference>
<name>A0ABD3T6N9_SINWO</name>
<dbReference type="InterPro" id="IPR035992">
    <property type="entry name" value="Ricin_B-like_lectins"/>
</dbReference>
<proteinExistence type="inferred from homology"/>
<keyword evidence="13 16" id="KW-0472">Membrane</keyword>
<keyword evidence="5 16" id="KW-0328">Glycosyltransferase</keyword>
<dbReference type="InterPro" id="IPR001173">
    <property type="entry name" value="Glyco_trans_2-like"/>
</dbReference>
<evidence type="ECO:0000256" key="4">
    <source>
        <dbReference type="ARBA" id="ARBA00005680"/>
    </source>
</evidence>
<keyword evidence="7 16" id="KW-0812">Transmembrane</keyword>
<evidence type="ECO:0000256" key="14">
    <source>
        <dbReference type="ARBA" id="ARBA00023157"/>
    </source>
</evidence>
<sequence length="658" mass="76100">MVFPRSVRRLLFRLLWIVPLVCFAYIIFSAINTHPDVHNNQPKSFDENSQRKLPLEPPDSKNLVFQNHEDKLDVPVKVVPVEAEKNIVPFQKDNDNQILKDAMENGERKETAIKYGADEKYETEMKAEDKVKAALMAPVHPDKPLIDPNAPGEMGKPVIIDVNKLSPEERKKYDEGMMKNAFNQYASDMISLHRSLPDIRDPECKQIEYLKDLPDTSVIIIFHNEAWSVLLRTVHSVLDRSPTQLLKEIILVDDFSDFDHLKQPLDEYVARLPKVSLVRLKERSGLIRARIAGFDVSTGEVAIFLDSHCEATEGWLEPLLDRIGRNYTNVVVPVIDVISDENFQIQYSAAKHVQAGGFEWNLIFNWHYVPENERKRRNYLDYTPFRTPTMAGGLFAISRKFFEKLGKYDPGFDIWGGENLELSFKTWMCGGTLETVPCSHVGHIFRKRSPYKWRGGVNVVKRNTVRLAEVWLDEFKEYYYDRISHNLGDYGDVSDRKALRDNLQCKSFRWYLNNVYPELFIPSDSMASGEIRNKAKPMCADGNVEANQLNKPLISYPCHNDGGNQYWLLSTENEIRRDSGCWDYVGGSAEIKLFGCHGQRGNQEWIYRDDETIYHPGSRRCVELSWDGKNIMMKECSNHVLQKWLWKRVSAKGPRRNE</sequence>
<evidence type="ECO:0000256" key="2">
    <source>
        <dbReference type="ARBA" id="ARBA00004323"/>
    </source>
</evidence>
<evidence type="ECO:0000256" key="9">
    <source>
        <dbReference type="ARBA" id="ARBA00022734"/>
    </source>
</evidence>
<feature type="transmembrane region" description="Helical" evidence="16">
    <location>
        <begin position="12"/>
        <end position="31"/>
    </location>
</feature>
<comment type="similarity">
    <text evidence="4 16">Belongs to the glycosyltransferase 2 family. GalNAc-T subfamily.</text>
</comment>
<dbReference type="AlphaFoldDB" id="A0ABD3T6N9"/>
<feature type="domain" description="Ricin B lectin" evidence="17">
    <location>
        <begin position="525"/>
        <end position="647"/>
    </location>
</feature>
<dbReference type="Pfam" id="PF00652">
    <property type="entry name" value="Ricin_B_lectin"/>
    <property type="match status" value="1"/>
</dbReference>
<evidence type="ECO:0000256" key="3">
    <source>
        <dbReference type="ARBA" id="ARBA00004922"/>
    </source>
</evidence>
<keyword evidence="9 16" id="KW-0430">Lectin</keyword>
<keyword evidence="6 16" id="KW-0808">Transferase</keyword>
<dbReference type="CDD" id="cd02510">
    <property type="entry name" value="pp-GalNAc-T"/>
    <property type="match status" value="1"/>
</dbReference>
<evidence type="ECO:0000256" key="12">
    <source>
        <dbReference type="ARBA" id="ARBA00023034"/>
    </source>
</evidence>
<evidence type="ECO:0000313" key="19">
    <source>
        <dbReference type="Proteomes" id="UP001634394"/>
    </source>
</evidence>
<keyword evidence="15 16" id="KW-0464">Manganese</keyword>
<comment type="pathway">
    <text evidence="3 16">Protein modification; protein glycosylation.</text>
</comment>
<protein>
    <recommendedName>
        <fullName evidence="16">Polypeptide N-acetylgalactosaminyltransferase</fullName>
        <ecNumber evidence="16">2.4.1.-</ecNumber>
    </recommendedName>
    <alternativeName>
        <fullName evidence="16">Protein-UDP acetylgalactosaminyltransferase</fullName>
    </alternativeName>
</protein>
<reference evidence="18 19" key="1">
    <citation type="submission" date="2024-11" db="EMBL/GenBank/DDBJ databases">
        <title>Chromosome-level genome assembly of the freshwater bivalve Anodonta woodiana.</title>
        <authorList>
            <person name="Chen X."/>
        </authorList>
    </citation>
    <scope>NUCLEOTIDE SEQUENCE [LARGE SCALE GENOMIC DNA]</scope>
    <source>
        <strain evidence="18">MN2024</strain>
        <tissue evidence="18">Gills</tissue>
    </source>
</reference>
<keyword evidence="12 16" id="KW-0333">Golgi apparatus</keyword>
<evidence type="ECO:0000256" key="16">
    <source>
        <dbReference type="RuleBase" id="RU361242"/>
    </source>
</evidence>
<dbReference type="PANTHER" id="PTHR11675">
    <property type="entry name" value="N-ACETYLGALACTOSAMINYLTRANSFERASE"/>
    <property type="match status" value="1"/>
</dbReference>
<keyword evidence="11 16" id="KW-1133">Transmembrane helix</keyword>